<dbReference type="Proteomes" id="UP000749559">
    <property type="component" value="Unassembled WGS sequence"/>
</dbReference>
<organism evidence="3 4">
    <name type="scientific">Owenia fusiformis</name>
    <name type="common">Polychaete worm</name>
    <dbReference type="NCBI Taxonomy" id="6347"/>
    <lineage>
        <taxon>Eukaryota</taxon>
        <taxon>Metazoa</taxon>
        <taxon>Spiralia</taxon>
        <taxon>Lophotrochozoa</taxon>
        <taxon>Annelida</taxon>
        <taxon>Polychaeta</taxon>
        <taxon>Sedentaria</taxon>
        <taxon>Canalipalpata</taxon>
        <taxon>Sabellida</taxon>
        <taxon>Oweniida</taxon>
        <taxon>Oweniidae</taxon>
        <taxon>Owenia</taxon>
    </lineage>
</organism>
<dbReference type="OrthoDB" id="509821at2759"/>
<dbReference type="Pfam" id="PF09786">
    <property type="entry name" value="CytochromB561_N"/>
    <property type="match status" value="1"/>
</dbReference>
<feature type="region of interest" description="Disordered" evidence="1">
    <location>
        <begin position="151"/>
        <end position="266"/>
    </location>
</feature>
<name>A0A8J1U0V1_OWEFU</name>
<protein>
    <submittedName>
        <fullName evidence="3">Uncharacterized protein</fullName>
    </submittedName>
</protein>
<dbReference type="EMBL" id="CAIIXF020000006">
    <property type="protein sequence ID" value="CAH1787400.1"/>
    <property type="molecule type" value="Genomic_DNA"/>
</dbReference>
<feature type="compositionally biased region" description="Low complexity" evidence="1">
    <location>
        <begin position="160"/>
        <end position="215"/>
    </location>
</feature>
<feature type="compositionally biased region" description="Polar residues" evidence="1">
    <location>
        <begin position="222"/>
        <end position="233"/>
    </location>
</feature>
<evidence type="ECO:0000256" key="2">
    <source>
        <dbReference type="SAM" id="Phobius"/>
    </source>
</evidence>
<gene>
    <name evidence="3" type="ORF">OFUS_LOCUS13110</name>
</gene>
<keyword evidence="2" id="KW-1133">Transmembrane helix</keyword>
<feature type="compositionally biased region" description="Polar residues" evidence="1">
    <location>
        <begin position="241"/>
        <end position="260"/>
    </location>
</feature>
<dbReference type="GO" id="GO:0016020">
    <property type="term" value="C:membrane"/>
    <property type="evidence" value="ECO:0007669"/>
    <property type="project" value="TreeGrafter"/>
</dbReference>
<evidence type="ECO:0000256" key="1">
    <source>
        <dbReference type="SAM" id="MobiDB-lite"/>
    </source>
</evidence>
<accession>A0A8J1U0V1</accession>
<keyword evidence="2" id="KW-0472">Membrane</keyword>
<dbReference type="InterPro" id="IPR019176">
    <property type="entry name" value="Cytochrome_B561-rel"/>
</dbReference>
<keyword evidence="4" id="KW-1185">Reference proteome</keyword>
<feature type="transmembrane region" description="Helical" evidence="2">
    <location>
        <begin position="31"/>
        <end position="52"/>
    </location>
</feature>
<keyword evidence="2" id="KW-0812">Transmembrane</keyword>
<proteinExistence type="predicted"/>
<reference evidence="3" key="1">
    <citation type="submission" date="2022-03" db="EMBL/GenBank/DDBJ databases">
        <authorList>
            <person name="Martin C."/>
        </authorList>
    </citation>
    <scope>NUCLEOTIDE SEQUENCE</scope>
</reference>
<comment type="caution">
    <text evidence="3">The sequence shown here is derived from an EMBL/GenBank/DDBJ whole genome shotgun (WGS) entry which is preliminary data.</text>
</comment>
<sequence length="613" mass="68002">MRNIDQIRPKKKHKHVTGCTRFEEVTVSRLSVTWALLNLLMILFIIMDLQYGSLMGDTRLTLPLVWYIECGLAVVFTLNMLSEFTQYLWPKFSNNIVELTNRERTLLGVKELEPGFRTIQKTKVASSRTGSPVFSQSPSIYHSSPVCLPGSPFRQTTSQPGTPYSPAGSSPGSGSTYTPGSPGSPYSPISTPGSKFTSPVPSYGTPYSPGSTPTTAYGGLASPQQSPPDSYSRSFIGGTVSGNSSFNLSQSGSPRSTGGSSYLDVSGLRSRLPKSARSSPMAADGNISDLDSLAKFLIEEQEKDYRNQLAANETSSGGPSFWSFNRSASDFTPILRKYQYQVACRSPESLKASNDDDSYDITPAAAAEFWLARGIYREDLDRWTENLRKWLCQTIFMRLVVEMDKINEDLARIGCEDMQIGEVSIATLKQLAVTKSQHVPMLNSMIPFLEASTNQQYVVQRLRELGSGGSLSDFHWQSGVDYKGKPWGEHLPTDSVIVMHCLCSYMDQRLPPHPRFPDGKTFTNKHFAKTPDKPVSKKESLLIYQSHVNPPHYKLIIGEQILDLPKGRNNMFHAILLWLHHIKTNEAGMLGRVNLGLSGINILWVVDSISRQI</sequence>
<dbReference type="AlphaFoldDB" id="A0A8J1U0V1"/>
<dbReference type="PANTHER" id="PTHR21780:SF0">
    <property type="entry name" value="TRANSMEMBRANE PROTEIN 209"/>
    <property type="match status" value="1"/>
</dbReference>
<dbReference type="PANTHER" id="PTHR21780">
    <property type="entry name" value="TRANSMEMBRANE PROTEIN 209"/>
    <property type="match status" value="1"/>
</dbReference>
<evidence type="ECO:0000313" key="3">
    <source>
        <dbReference type="EMBL" id="CAH1787400.1"/>
    </source>
</evidence>
<evidence type="ECO:0000313" key="4">
    <source>
        <dbReference type="Proteomes" id="UP000749559"/>
    </source>
</evidence>